<keyword evidence="2" id="KW-1185">Reference proteome</keyword>
<accession>M0BJT5</accession>
<dbReference type="STRING" id="1227490.C479_07578"/>
<dbReference type="RefSeq" id="WP_007700285.1">
    <property type="nucleotide sequence ID" value="NZ_AOIQ01000013.1"/>
</dbReference>
<dbReference type="AlphaFoldDB" id="M0BJT5"/>
<dbReference type="EMBL" id="AOIQ01000013">
    <property type="protein sequence ID" value="ELZ11151.1"/>
    <property type="molecule type" value="Genomic_DNA"/>
</dbReference>
<gene>
    <name evidence="1" type="ORF">C479_07578</name>
</gene>
<organism evidence="1 2">
    <name type="scientific">Halovivax asiaticus JCM 14624</name>
    <dbReference type="NCBI Taxonomy" id="1227490"/>
    <lineage>
        <taxon>Archaea</taxon>
        <taxon>Methanobacteriati</taxon>
        <taxon>Methanobacteriota</taxon>
        <taxon>Stenosarchaea group</taxon>
        <taxon>Halobacteria</taxon>
        <taxon>Halobacteriales</taxon>
        <taxon>Natrialbaceae</taxon>
        <taxon>Halovivax</taxon>
    </lineage>
</organism>
<reference evidence="1 2" key="1">
    <citation type="journal article" date="2014" name="PLoS Genet.">
        <title>Phylogenetically driven sequencing of extremely halophilic archaea reveals strategies for static and dynamic osmo-response.</title>
        <authorList>
            <person name="Becker E.A."/>
            <person name="Seitzer P.M."/>
            <person name="Tritt A."/>
            <person name="Larsen D."/>
            <person name="Krusor M."/>
            <person name="Yao A.I."/>
            <person name="Wu D."/>
            <person name="Madern D."/>
            <person name="Eisen J.A."/>
            <person name="Darling A.E."/>
            <person name="Facciotti M.T."/>
        </authorList>
    </citation>
    <scope>NUCLEOTIDE SEQUENCE [LARGE SCALE GENOMIC DNA]</scope>
    <source>
        <strain evidence="1 2">JCM 14624</strain>
    </source>
</reference>
<dbReference type="Proteomes" id="UP000011560">
    <property type="component" value="Unassembled WGS sequence"/>
</dbReference>
<evidence type="ECO:0000313" key="2">
    <source>
        <dbReference type="Proteomes" id="UP000011560"/>
    </source>
</evidence>
<name>M0BJT5_9EURY</name>
<protein>
    <submittedName>
        <fullName evidence="1">Uncharacterized protein</fullName>
    </submittedName>
</protein>
<sequence length="79" mass="8984">MTIEQLRVDYVAIDNGAEIASELGVNESSLTLSDLHVAYLELRTSRRRISGSPTREGVNWTRLTRRRTNWYSGTGRSSR</sequence>
<evidence type="ECO:0000313" key="1">
    <source>
        <dbReference type="EMBL" id="ELZ11151.1"/>
    </source>
</evidence>
<comment type="caution">
    <text evidence="1">The sequence shown here is derived from an EMBL/GenBank/DDBJ whole genome shotgun (WGS) entry which is preliminary data.</text>
</comment>
<proteinExistence type="predicted"/>